<reference evidence="1" key="1">
    <citation type="submission" date="2022-07" db="EMBL/GenBank/DDBJ databases">
        <title>Phylogenomic reconstructions and comparative analyses of Kickxellomycotina fungi.</title>
        <authorList>
            <person name="Reynolds N.K."/>
            <person name="Stajich J.E."/>
            <person name="Barry K."/>
            <person name="Grigoriev I.V."/>
            <person name="Crous P."/>
            <person name="Smith M.E."/>
        </authorList>
    </citation>
    <scope>NUCLEOTIDE SEQUENCE</scope>
    <source>
        <strain evidence="1">CBS 190363</strain>
    </source>
</reference>
<organism evidence="1 2">
    <name type="scientific">Coemansia aciculifera</name>
    <dbReference type="NCBI Taxonomy" id="417176"/>
    <lineage>
        <taxon>Eukaryota</taxon>
        <taxon>Fungi</taxon>
        <taxon>Fungi incertae sedis</taxon>
        <taxon>Zoopagomycota</taxon>
        <taxon>Kickxellomycotina</taxon>
        <taxon>Kickxellomycetes</taxon>
        <taxon>Kickxellales</taxon>
        <taxon>Kickxellaceae</taxon>
        <taxon>Coemansia</taxon>
    </lineage>
</organism>
<accession>A0ACC1LXM8</accession>
<protein>
    <submittedName>
        <fullName evidence="1">Uncharacterized protein</fullName>
    </submittedName>
</protein>
<name>A0ACC1LXM8_9FUNG</name>
<comment type="caution">
    <text evidence="1">The sequence shown here is derived from an EMBL/GenBank/DDBJ whole genome shotgun (WGS) entry which is preliminary data.</text>
</comment>
<dbReference type="Proteomes" id="UP001139981">
    <property type="component" value="Unassembled WGS sequence"/>
</dbReference>
<gene>
    <name evidence="1" type="ORF">IWW38_004525</name>
</gene>
<proteinExistence type="predicted"/>
<keyword evidence="2" id="KW-1185">Reference proteome</keyword>
<feature type="non-terminal residue" evidence="1">
    <location>
        <position position="357"/>
    </location>
</feature>
<evidence type="ECO:0000313" key="1">
    <source>
        <dbReference type="EMBL" id="KAJ2889741.1"/>
    </source>
</evidence>
<dbReference type="EMBL" id="JANBVB010001689">
    <property type="protein sequence ID" value="KAJ2889741.1"/>
    <property type="molecule type" value="Genomic_DNA"/>
</dbReference>
<evidence type="ECO:0000313" key="2">
    <source>
        <dbReference type="Proteomes" id="UP001139981"/>
    </source>
</evidence>
<sequence>MPVSLHPQQARTTQRAAAHYSVPCSQPPAIPPPPARIPRPAEATSPLLPVRPTASQPLARAPRRAAAPSTPRPLPPVSRLPRASVPRPAATARPQSIASPDALPSPPPPARAAQPTVAVPHRSARPIALPSFLTPSAADTASSNEEIGHDRPRDTAAIPEARPTQPIPALNLSCQNMRGSGTRSDLAQLTADNAAQRQLDTDSSTPAQPAHDSRFYGSNERSTKLATLITHLRRSDMINSPDAVDIAFLQETTTADSLAVLLESRLREYQAFSATPGGANDSHRTVITEESTGRECAAALKHDTAILVHERLGNAELQASVSCPRATFVTIPARGLLLLSLHGPFTGVKAFHDDIIL</sequence>